<name>A0A438DCF1_VITVI</name>
<reference evidence="1 2" key="1">
    <citation type="journal article" date="2018" name="PLoS Genet.">
        <title>Population sequencing reveals clonal diversity and ancestral inbreeding in the grapevine cultivar Chardonnay.</title>
        <authorList>
            <person name="Roach M.J."/>
            <person name="Johnson D.L."/>
            <person name="Bohlmann J."/>
            <person name="van Vuuren H.J."/>
            <person name="Jones S.J."/>
            <person name="Pretorius I.S."/>
            <person name="Schmidt S.A."/>
            <person name="Borneman A.R."/>
        </authorList>
    </citation>
    <scope>NUCLEOTIDE SEQUENCE [LARGE SCALE GENOMIC DNA]</scope>
    <source>
        <strain evidence="2">cv. Chardonnay</strain>
        <tissue evidence="1">Leaf</tissue>
    </source>
</reference>
<proteinExistence type="predicted"/>
<dbReference type="Proteomes" id="UP000288805">
    <property type="component" value="Unassembled WGS sequence"/>
</dbReference>
<dbReference type="EMBL" id="QGNW01001691">
    <property type="protein sequence ID" value="RVW33118.1"/>
    <property type="molecule type" value="Genomic_DNA"/>
</dbReference>
<organism evidence="1 2">
    <name type="scientific">Vitis vinifera</name>
    <name type="common">Grape</name>
    <dbReference type="NCBI Taxonomy" id="29760"/>
    <lineage>
        <taxon>Eukaryota</taxon>
        <taxon>Viridiplantae</taxon>
        <taxon>Streptophyta</taxon>
        <taxon>Embryophyta</taxon>
        <taxon>Tracheophyta</taxon>
        <taxon>Spermatophyta</taxon>
        <taxon>Magnoliopsida</taxon>
        <taxon>eudicotyledons</taxon>
        <taxon>Gunneridae</taxon>
        <taxon>Pentapetalae</taxon>
        <taxon>rosids</taxon>
        <taxon>Vitales</taxon>
        <taxon>Vitaceae</taxon>
        <taxon>Viteae</taxon>
        <taxon>Vitis</taxon>
    </lineage>
</organism>
<accession>A0A438DCF1</accession>
<protein>
    <submittedName>
        <fullName evidence="1">Uncharacterized protein</fullName>
    </submittedName>
</protein>
<dbReference type="AlphaFoldDB" id="A0A438DCF1"/>
<evidence type="ECO:0000313" key="1">
    <source>
        <dbReference type="EMBL" id="RVW33118.1"/>
    </source>
</evidence>
<evidence type="ECO:0000313" key="2">
    <source>
        <dbReference type="Proteomes" id="UP000288805"/>
    </source>
</evidence>
<comment type="caution">
    <text evidence="1">The sequence shown here is derived from an EMBL/GenBank/DDBJ whole genome shotgun (WGS) entry which is preliminary data.</text>
</comment>
<sequence>MGVCGSCGLTLYVSGMAPAVPGYIDSGSGLEFATWPLNADDGEAPSMKPGCVAPRFLLLTFLSPGGELAVVVRLPTVFFRWLAPFKDFFSLPDERLGKVWPSSR</sequence>
<gene>
    <name evidence="1" type="ORF">CK203_111169</name>
</gene>